<dbReference type="GO" id="GO:0012505">
    <property type="term" value="C:endomembrane system"/>
    <property type="evidence" value="ECO:0007669"/>
    <property type="project" value="UniProtKB-SubCell"/>
</dbReference>
<evidence type="ECO:0000313" key="8">
    <source>
        <dbReference type="EMBL" id="MTH65815.1"/>
    </source>
</evidence>
<keyword evidence="3 7" id="KW-0812">Transmembrane</keyword>
<dbReference type="RefSeq" id="WP_155045694.1">
    <property type="nucleotide sequence ID" value="NZ_WMIH01000019.1"/>
</dbReference>
<feature type="transmembrane region" description="Helical" evidence="7">
    <location>
        <begin position="135"/>
        <end position="156"/>
    </location>
</feature>
<accession>A0A6L6IZ71</accession>
<sequence>MTDAAAPDPAQAGAAPQRRNRHIPEPMPAPLPFQPMSLGRSTAYVAASIMIGLTQGIAQGFVSTNIPQIAGDLGATQTQASWLLAAYLIPRASLTLLLMKIRAQYGLRRFAEVAIVAYLAVAVMSFAIFDLRSALLVQFFSGMASAPLSTLAFLYMLEPLPPAWKMRLGLPLVLATVSLGPLLARVLSPALMGDQGWFGLHVMTLGLAAVGLALVYLLPLRSPPRVRAIVPMDLVSWLLIFVGFGGLTVAFVMGSIYWWTEVAWIGWVLVVSVIALTAAVVIELHRKYPLLDIRWLTTPAMLHLTVTLLLFRLVLSEQSAGAPRMFQALGITQGQLVPLFTVISVATVLGGLALIPFMRADRVPLFHIIALVLIAAGAFMDSHSTVDTIPSQMMLSQGMIAFAGTLFMAPAMLRGLMAALARGPNYILSFIVIFLSTQSLGGAIGSGIFSTVINNRQALHLQVLREDLTAADPLVAHEIAIRASGLAAQIADPALRQAQAVSMIAQTASNQAYVMAYNDAYFATFLVAVFALCALLLHLFRDWLAARWTVTSATPSDAPSNTQAELKP</sequence>
<dbReference type="EMBL" id="WMII01000017">
    <property type="protein sequence ID" value="MTH65815.1"/>
    <property type="molecule type" value="Genomic_DNA"/>
</dbReference>
<evidence type="ECO:0000256" key="2">
    <source>
        <dbReference type="ARBA" id="ARBA00022448"/>
    </source>
</evidence>
<keyword evidence="2" id="KW-0813">Transport</keyword>
<protein>
    <submittedName>
        <fullName evidence="8">MFS transporter</fullName>
    </submittedName>
</protein>
<feature type="transmembrane region" description="Helical" evidence="7">
    <location>
        <begin position="198"/>
        <end position="218"/>
    </location>
</feature>
<feature type="transmembrane region" description="Helical" evidence="7">
    <location>
        <begin position="264"/>
        <end position="284"/>
    </location>
</feature>
<feature type="region of interest" description="Disordered" evidence="6">
    <location>
        <begin position="1"/>
        <end position="27"/>
    </location>
</feature>
<dbReference type="GO" id="GO:0022857">
    <property type="term" value="F:transmembrane transporter activity"/>
    <property type="evidence" value="ECO:0007669"/>
    <property type="project" value="TreeGrafter"/>
</dbReference>
<dbReference type="Proteomes" id="UP000478740">
    <property type="component" value="Unassembled WGS sequence"/>
</dbReference>
<keyword evidence="9" id="KW-1185">Reference proteome</keyword>
<name>A0A6L6IZ71_9RHOB</name>
<feature type="transmembrane region" description="Helical" evidence="7">
    <location>
        <begin position="392"/>
        <end position="413"/>
    </location>
</feature>
<reference evidence="8 9" key="1">
    <citation type="submission" date="2019-11" db="EMBL/GenBank/DDBJ databases">
        <authorList>
            <person name="Dong K."/>
        </authorList>
    </citation>
    <scope>NUCLEOTIDE SEQUENCE [LARGE SCALE GENOMIC DNA]</scope>
    <source>
        <strain evidence="8 9">DK608</strain>
    </source>
</reference>
<feature type="compositionally biased region" description="Low complexity" evidence="6">
    <location>
        <begin position="1"/>
        <end position="17"/>
    </location>
</feature>
<dbReference type="Gene3D" id="1.20.1250.20">
    <property type="entry name" value="MFS general substrate transporter like domains"/>
    <property type="match status" value="1"/>
</dbReference>
<keyword evidence="5 7" id="KW-0472">Membrane</keyword>
<proteinExistence type="predicted"/>
<feature type="transmembrane region" description="Helical" evidence="7">
    <location>
        <begin position="520"/>
        <end position="540"/>
    </location>
</feature>
<feature type="transmembrane region" description="Helical" evidence="7">
    <location>
        <begin position="335"/>
        <end position="356"/>
    </location>
</feature>
<evidence type="ECO:0000256" key="4">
    <source>
        <dbReference type="ARBA" id="ARBA00022989"/>
    </source>
</evidence>
<evidence type="ECO:0000256" key="7">
    <source>
        <dbReference type="SAM" id="Phobius"/>
    </source>
</evidence>
<dbReference type="InterPro" id="IPR036259">
    <property type="entry name" value="MFS_trans_sf"/>
</dbReference>
<organism evidence="8 9">
    <name type="scientific">Paracoccus shanxieyensis</name>
    <dbReference type="NCBI Taxonomy" id="2675752"/>
    <lineage>
        <taxon>Bacteria</taxon>
        <taxon>Pseudomonadati</taxon>
        <taxon>Pseudomonadota</taxon>
        <taxon>Alphaproteobacteria</taxon>
        <taxon>Rhodobacterales</taxon>
        <taxon>Paracoccaceae</taxon>
        <taxon>Paracoccus</taxon>
    </lineage>
</organism>
<dbReference type="AlphaFoldDB" id="A0A6L6IZ71"/>
<comment type="subcellular location">
    <subcellularLocation>
        <location evidence="1">Endomembrane system</location>
        <topology evidence="1">Multi-pass membrane protein</topology>
    </subcellularLocation>
</comment>
<feature type="transmembrane region" description="Helical" evidence="7">
    <location>
        <begin position="238"/>
        <end position="258"/>
    </location>
</feature>
<evidence type="ECO:0000256" key="3">
    <source>
        <dbReference type="ARBA" id="ARBA00022692"/>
    </source>
</evidence>
<evidence type="ECO:0000313" key="9">
    <source>
        <dbReference type="Proteomes" id="UP000478740"/>
    </source>
</evidence>
<dbReference type="PANTHER" id="PTHR23501:SF191">
    <property type="entry name" value="VACUOLAR BASIC AMINO ACID TRANSPORTER 4"/>
    <property type="match status" value="1"/>
</dbReference>
<feature type="transmembrane region" description="Helical" evidence="7">
    <location>
        <begin position="110"/>
        <end position="129"/>
    </location>
</feature>
<dbReference type="PANTHER" id="PTHR23501">
    <property type="entry name" value="MAJOR FACILITATOR SUPERFAMILY"/>
    <property type="match status" value="1"/>
</dbReference>
<dbReference type="SUPFAM" id="SSF103473">
    <property type="entry name" value="MFS general substrate transporter"/>
    <property type="match status" value="2"/>
</dbReference>
<feature type="transmembrane region" description="Helical" evidence="7">
    <location>
        <begin position="363"/>
        <end position="380"/>
    </location>
</feature>
<evidence type="ECO:0000256" key="6">
    <source>
        <dbReference type="SAM" id="MobiDB-lite"/>
    </source>
</evidence>
<feature type="transmembrane region" description="Helical" evidence="7">
    <location>
        <begin position="296"/>
        <end position="315"/>
    </location>
</feature>
<evidence type="ECO:0000256" key="5">
    <source>
        <dbReference type="ARBA" id="ARBA00023136"/>
    </source>
</evidence>
<dbReference type="GO" id="GO:0005886">
    <property type="term" value="C:plasma membrane"/>
    <property type="evidence" value="ECO:0007669"/>
    <property type="project" value="TreeGrafter"/>
</dbReference>
<comment type="caution">
    <text evidence="8">The sequence shown here is derived from an EMBL/GenBank/DDBJ whole genome shotgun (WGS) entry which is preliminary data.</text>
</comment>
<feature type="transmembrane region" description="Helical" evidence="7">
    <location>
        <begin position="168"/>
        <end position="186"/>
    </location>
</feature>
<gene>
    <name evidence="8" type="ORF">GL284_16205</name>
</gene>
<feature type="transmembrane region" description="Helical" evidence="7">
    <location>
        <begin position="425"/>
        <end position="449"/>
    </location>
</feature>
<evidence type="ECO:0000256" key="1">
    <source>
        <dbReference type="ARBA" id="ARBA00004127"/>
    </source>
</evidence>
<keyword evidence="4 7" id="KW-1133">Transmembrane helix</keyword>